<keyword evidence="4" id="KW-1185">Reference proteome</keyword>
<evidence type="ECO:0000259" key="2">
    <source>
        <dbReference type="Pfam" id="PF01266"/>
    </source>
</evidence>
<organism evidence="3 4">
    <name type="scientific">Leptospira ilyithenensis</name>
    <dbReference type="NCBI Taxonomy" id="2484901"/>
    <lineage>
        <taxon>Bacteria</taxon>
        <taxon>Pseudomonadati</taxon>
        <taxon>Spirochaetota</taxon>
        <taxon>Spirochaetia</taxon>
        <taxon>Leptospirales</taxon>
        <taxon>Leptospiraceae</taxon>
        <taxon>Leptospira</taxon>
    </lineage>
</organism>
<sequence>MTIWSILGSGVTGLCVATTLYEQGELIEVIESPHAQGASHLAGGMLSPFCEGENAPQIVVEQGQFAANWWKRHVSCVIQNGSLVLAPARDSAELLRFARMTQCYEWVSPGMLEPDLGDRFAKGLFYPSEAHLDPRQALGELKQKLINAGVDFHTNRPNGRIIDCRGIQASAELSDLRSIRGEMIILQSEEISLSRSIRLLHPRFPCYIVPRDNNRFMVGATMVESSKADPICARAIMELLSSAYSVHPSFAEASVVEVGAGLRPAFFDNVPAIHFKDGKFFVNGMYRHGFLLAPILAEKLLGQLTQTQESGK</sequence>
<evidence type="ECO:0000313" key="4">
    <source>
        <dbReference type="Proteomes" id="UP000298264"/>
    </source>
</evidence>
<dbReference type="SUPFAM" id="SSF51971">
    <property type="entry name" value="Nucleotide-binding domain"/>
    <property type="match status" value="1"/>
</dbReference>
<protein>
    <submittedName>
        <fullName evidence="3">FAD-dependent oxidoreductase</fullName>
    </submittedName>
</protein>
<comment type="caution">
    <text evidence="3">The sequence shown here is derived from an EMBL/GenBank/DDBJ whole genome shotgun (WGS) entry which is preliminary data.</text>
</comment>
<dbReference type="EMBL" id="RQHV01000062">
    <property type="protein sequence ID" value="TGN07094.1"/>
    <property type="molecule type" value="Genomic_DNA"/>
</dbReference>
<dbReference type="PANTHER" id="PTHR13847:SF289">
    <property type="entry name" value="GLYCINE OXIDASE"/>
    <property type="match status" value="1"/>
</dbReference>
<accession>A0A4R9LLQ8</accession>
<dbReference type="InterPro" id="IPR006076">
    <property type="entry name" value="FAD-dep_OxRdtase"/>
</dbReference>
<dbReference type="Gene3D" id="3.30.9.10">
    <property type="entry name" value="D-Amino Acid Oxidase, subunit A, domain 2"/>
    <property type="match status" value="2"/>
</dbReference>
<feature type="domain" description="FAD dependent oxidoreductase" evidence="2">
    <location>
        <begin position="6"/>
        <end position="299"/>
    </location>
</feature>
<gene>
    <name evidence="3" type="ORF">EHS11_18420</name>
</gene>
<dbReference type="GO" id="GO:0005737">
    <property type="term" value="C:cytoplasm"/>
    <property type="evidence" value="ECO:0007669"/>
    <property type="project" value="TreeGrafter"/>
</dbReference>
<dbReference type="RefSeq" id="WP_135765818.1">
    <property type="nucleotide sequence ID" value="NZ_RQHV01000062.1"/>
</dbReference>
<dbReference type="OrthoDB" id="9794226at2"/>
<evidence type="ECO:0000313" key="3">
    <source>
        <dbReference type="EMBL" id="TGN07094.1"/>
    </source>
</evidence>
<dbReference type="Gene3D" id="3.50.50.60">
    <property type="entry name" value="FAD/NAD(P)-binding domain"/>
    <property type="match status" value="2"/>
</dbReference>
<dbReference type="GO" id="GO:0016491">
    <property type="term" value="F:oxidoreductase activity"/>
    <property type="evidence" value="ECO:0007669"/>
    <property type="project" value="UniProtKB-KW"/>
</dbReference>
<dbReference type="Proteomes" id="UP000298264">
    <property type="component" value="Unassembled WGS sequence"/>
</dbReference>
<dbReference type="Pfam" id="PF01266">
    <property type="entry name" value="DAO"/>
    <property type="match status" value="1"/>
</dbReference>
<proteinExistence type="predicted"/>
<reference evidence="3" key="1">
    <citation type="journal article" date="2019" name="PLoS Negl. Trop. Dis.">
        <title>Revisiting the worldwide diversity of Leptospira species in the environment.</title>
        <authorList>
            <person name="Vincent A.T."/>
            <person name="Schiettekatte O."/>
            <person name="Bourhy P."/>
            <person name="Veyrier F.J."/>
            <person name="Picardeau M."/>
        </authorList>
    </citation>
    <scope>NUCLEOTIDE SEQUENCE [LARGE SCALE GENOMIC DNA]</scope>
    <source>
        <strain evidence="3">201400974</strain>
    </source>
</reference>
<evidence type="ECO:0000256" key="1">
    <source>
        <dbReference type="ARBA" id="ARBA00023002"/>
    </source>
</evidence>
<dbReference type="InterPro" id="IPR036188">
    <property type="entry name" value="FAD/NAD-bd_sf"/>
</dbReference>
<name>A0A4R9LLQ8_9LEPT</name>
<keyword evidence="1" id="KW-0560">Oxidoreductase</keyword>
<dbReference type="PANTHER" id="PTHR13847">
    <property type="entry name" value="SARCOSINE DEHYDROGENASE-RELATED"/>
    <property type="match status" value="1"/>
</dbReference>
<dbReference type="AlphaFoldDB" id="A0A4R9LLQ8"/>